<accession>A0A6G1GWY8</accession>
<dbReference type="EMBL" id="ML977163">
    <property type="protein sequence ID" value="KAF1985269.1"/>
    <property type="molecule type" value="Genomic_DNA"/>
</dbReference>
<dbReference type="Proteomes" id="UP000800041">
    <property type="component" value="Unassembled WGS sequence"/>
</dbReference>
<dbReference type="OrthoDB" id="3930719at2759"/>
<dbReference type="PANTHER" id="PTHR28620:SF1">
    <property type="entry name" value="CENP-V_GFA DOMAIN-CONTAINING PROTEIN"/>
    <property type="match status" value="1"/>
</dbReference>
<organism evidence="5 6">
    <name type="scientific">Aulographum hederae CBS 113979</name>
    <dbReference type="NCBI Taxonomy" id="1176131"/>
    <lineage>
        <taxon>Eukaryota</taxon>
        <taxon>Fungi</taxon>
        <taxon>Dikarya</taxon>
        <taxon>Ascomycota</taxon>
        <taxon>Pezizomycotina</taxon>
        <taxon>Dothideomycetes</taxon>
        <taxon>Pleosporomycetidae</taxon>
        <taxon>Aulographales</taxon>
        <taxon>Aulographaceae</taxon>
    </lineage>
</organism>
<dbReference type="GO" id="GO:0016846">
    <property type="term" value="F:carbon-sulfur lyase activity"/>
    <property type="evidence" value="ECO:0007669"/>
    <property type="project" value="InterPro"/>
</dbReference>
<dbReference type="GO" id="GO:0046872">
    <property type="term" value="F:metal ion binding"/>
    <property type="evidence" value="ECO:0007669"/>
    <property type="project" value="UniProtKB-KW"/>
</dbReference>
<dbReference type="SUPFAM" id="SSF51316">
    <property type="entry name" value="Mss4-like"/>
    <property type="match status" value="1"/>
</dbReference>
<evidence type="ECO:0000256" key="3">
    <source>
        <dbReference type="ARBA" id="ARBA00022833"/>
    </source>
</evidence>
<dbReference type="PANTHER" id="PTHR28620">
    <property type="entry name" value="CENTROMERE PROTEIN V"/>
    <property type="match status" value="1"/>
</dbReference>
<reference evidence="5" key="1">
    <citation type="journal article" date="2020" name="Stud. Mycol.">
        <title>101 Dothideomycetes genomes: a test case for predicting lifestyles and emergence of pathogens.</title>
        <authorList>
            <person name="Haridas S."/>
            <person name="Albert R."/>
            <person name="Binder M."/>
            <person name="Bloem J."/>
            <person name="Labutti K."/>
            <person name="Salamov A."/>
            <person name="Andreopoulos B."/>
            <person name="Baker S."/>
            <person name="Barry K."/>
            <person name="Bills G."/>
            <person name="Bluhm B."/>
            <person name="Cannon C."/>
            <person name="Castanera R."/>
            <person name="Culley D."/>
            <person name="Daum C."/>
            <person name="Ezra D."/>
            <person name="Gonzalez J."/>
            <person name="Henrissat B."/>
            <person name="Kuo A."/>
            <person name="Liang C."/>
            <person name="Lipzen A."/>
            <person name="Lutzoni F."/>
            <person name="Magnuson J."/>
            <person name="Mondo S."/>
            <person name="Nolan M."/>
            <person name="Ohm R."/>
            <person name="Pangilinan J."/>
            <person name="Park H.-J."/>
            <person name="Ramirez L."/>
            <person name="Alfaro M."/>
            <person name="Sun H."/>
            <person name="Tritt A."/>
            <person name="Yoshinaga Y."/>
            <person name="Zwiers L.-H."/>
            <person name="Turgeon B."/>
            <person name="Goodwin S."/>
            <person name="Spatafora J."/>
            <person name="Crous P."/>
            <person name="Grigoriev I."/>
        </authorList>
    </citation>
    <scope>NUCLEOTIDE SEQUENCE</scope>
    <source>
        <strain evidence="5">CBS 113979</strain>
    </source>
</reference>
<gene>
    <name evidence="5" type="ORF">K402DRAFT_394966</name>
</gene>
<evidence type="ECO:0000313" key="5">
    <source>
        <dbReference type="EMBL" id="KAF1985269.1"/>
    </source>
</evidence>
<comment type="similarity">
    <text evidence="1">Belongs to the Gfa family.</text>
</comment>
<dbReference type="InterPro" id="IPR052355">
    <property type="entry name" value="CENP-V-like"/>
</dbReference>
<dbReference type="PROSITE" id="PS51891">
    <property type="entry name" value="CENP_V_GFA"/>
    <property type="match status" value="1"/>
</dbReference>
<dbReference type="InterPro" id="IPR006913">
    <property type="entry name" value="CENP-V/GFA"/>
</dbReference>
<keyword evidence="3" id="KW-0862">Zinc</keyword>
<dbReference type="Gene3D" id="2.170.150.70">
    <property type="match status" value="1"/>
</dbReference>
<dbReference type="AlphaFoldDB" id="A0A6G1GWY8"/>
<name>A0A6G1GWY8_9PEZI</name>
<keyword evidence="6" id="KW-1185">Reference proteome</keyword>
<proteinExistence type="inferred from homology"/>
<keyword evidence="2" id="KW-0479">Metal-binding</keyword>
<evidence type="ECO:0000259" key="4">
    <source>
        <dbReference type="PROSITE" id="PS51891"/>
    </source>
</evidence>
<dbReference type="InterPro" id="IPR011057">
    <property type="entry name" value="Mss4-like_sf"/>
</dbReference>
<evidence type="ECO:0000313" key="6">
    <source>
        <dbReference type="Proteomes" id="UP000800041"/>
    </source>
</evidence>
<protein>
    <recommendedName>
        <fullName evidence="4">CENP-V/GFA domain-containing protein</fullName>
    </recommendedName>
</protein>
<sequence length="200" mass="21920">MSPPESSSRRPYTGSCHCGHTKYIAFLTFPIVPGCAPGDGIRVYKCNCTTCHKMGYLHTRLPNKNQDFLLLSPVPESGASLAGEGGLADYRTGSKKTAWYFCPACGVRCFAHYGEGEVAEVDMGEVLGGKAGGKMTKIWRPQDQVESKESYFSVNAVTLDAGQEGLSLKEWHENKWIGYVDSLDRTEEDRVGEPHRGGAY</sequence>
<feature type="domain" description="CENP-V/GFA" evidence="4">
    <location>
        <begin position="12"/>
        <end position="172"/>
    </location>
</feature>
<evidence type="ECO:0000256" key="2">
    <source>
        <dbReference type="ARBA" id="ARBA00022723"/>
    </source>
</evidence>
<evidence type="ECO:0000256" key="1">
    <source>
        <dbReference type="ARBA" id="ARBA00005495"/>
    </source>
</evidence>